<dbReference type="Pfam" id="PF03781">
    <property type="entry name" value="FGE-sulfatase"/>
    <property type="match status" value="1"/>
</dbReference>
<dbReference type="EMBL" id="CP072748">
    <property type="protein sequence ID" value="QTX10694.1"/>
    <property type="molecule type" value="Genomic_DNA"/>
</dbReference>
<evidence type="ECO:0000313" key="3">
    <source>
        <dbReference type="EMBL" id="MBO0611646.1"/>
    </source>
</evidence>
<dbReference type="InterPro" id="IPR016187">
    <property type="entry name" value="CTDL_fold"/>
</dbReference>
<evidence type="ECO:0000313" key="5">
    <source>
        <dbReference type="Proteomes" id="UP000664466"/>
    </source>
</evidence>
<dbReference type="PANTHER" id="PTHR23150:SF19">
    <property type="entry name" value="FORMYLGLYCINE-GENERATING ENZYME"/>
    <property type="match status" value="1"/>
</dbReference>
<dbReference type="GO" id="GO:0120147">
    <property type="term" value="F:formylglycine-generating oxidase activity"/>
    <property type="evidence" value="ECO:0007669"/>
    <property type="project" value="TreeGrafter"/>
</dbReference>
<keyword evidence="5" id="KW-1185">Reference proteome</keyword>
<keyword evidence="3" id="KW-0614">Plasmid</keyword>
<evidence type="ECO:0000256" key="1">
    <source>
        <dbReference type="SAM" id="MobiDB-lite"/>
    </source>
</evidence>
<reference evidence="4" key="2">
    <citation type="submission" date="2021-04" db="EMBL/GenBank/DDBJ databases">
        <title>Complete Genome and methylome analysis of Thiothrix fructosivorans ATCC 49748.</title>
        <authorList>
            <person name="Fomenkov A."/>
            <person name="Sun L."/>
            <person name="Vincze T."/>
            <person name="Grabovich M.Y."/>
            <person name="Roberts R.J."/>
        </authorList>
    </citation>
    <scope>NUCLEOTIDE SEQUENCE</scope>
    <source>
        <strain evidence="4">ATCC 49748</strain>
    </source>
</reference>
<dbReference type="InterPro" id="IPR005532">
    <property type="entry name" value="SUMF_dom"/>
</dbReference>
<dbReference type="InterPro" id="IPR051043">
    <property type="entry name" value="Sulfatase_Mod_Factor_Kinase"/>
</dbReference>
<dbReference type="Gene3D" id="3.90.1580.10">
    <property type="entry name" value="paralog of FGE (formylglycine-generating enzyme)"/>
    <property type="match status" value="1"/>
</dbReference>
<proteinExistence type="predicted"/>
<accession>A0A8B0SI46</accession>
<feature type="domain" description="Sulfatase-modifying factor enzyme-like" evidence="2">
    <location>
        <begin position="43"/>
        <end position="292"/>
    </location>
</feature>
<dbReference type="Proteomes" id="UP000664466">
    <property type="component" value="Unassembled WGS sequence"/>
</dbReference>
<dbReference type="EMBL" id="JAFMPM010000005">
    <property type="protein sequence ID" value="MBO0611646.1"/>
    <property type="molecule type" value="Genomic_DNA"/>
</dbReference>
<dbReference type="PANTHER" id="PTHR23150">
    <property type="entry name" value="SULFATASE MODIFYING FACTOR 1, 2"/>
    <property type="match status" value="1"/>
</dbReference>
<reference evidence="3 5" key="1">
    <citation type="submission" date="2021-03" db="EMBL/GenBank/DDBJ databases">
        <title>Draft genome and methylome analysis of Thiotrix fructosivoruns ATCC 49748.</title>
        <authorList>
            <person name="Fomenkov A."/>
            <person name="Grabovich M.Y."/>
            <person name="Roberts R.J."/>
        </authorList>
    </citation>
    <scope>NUCLEOTIDE SEQUENCE [LARGE SCALE GENOMIC DNA]</scope>
    <source>
        <strain evidence="3 5">ATCC 49748</strain>
        <plasmid evidence="3">pTfr446</plasmid>
    </source>
</reference>
<name>A0A8B0SI46_9GAMM</name>
<feature type="region of interest" description="Disordered" evidence="1">
    <location>
        <begin position="232"/>
        <end position="257"/>
    </location>
</feature>
<dbReference type="RefSeq" id="WP_207249540.1">
    <property type="nucleotide sequence ID" value="NZ_JAFMPM010000005.1"/>
</dbReference>
<evidence type="ECO:0000259" key="2">
    <source>
        <dbReference type="Pfam" id="PF03781"/>
    </source>
</evidence>
<organism evidence="4">
    <name type="scientific">Thiothrix fructosivorans</name>
    <dbReference type="NCBI Taxonomy" id="111770"/>
    <lineage>
        <taxon>Bacteria</taxon>
        <taxon>Pseudomonadati</taxon>
        <taxon>Pseudomonadota</taxon>
        <taxon>Gammaproteobacteria</taxon>
        <taxon>Thiotrichales</taxon>
        <taxon>Thiotrichaceae</taxon>
        <taxon>Thiothrix</taxon>
    </lineage>
</organism>
<dbReference type="AlphaFoldDB" id="A0A8B0SI46"/>
<protein>
    <submittedName>
        <fullName evidence="4">Formylglycine-generating enzyme family protein</fullName>
    </submittedName>
</protein>
<dbReference type="InterPro" id="IPR042095">
    <property type="entry name" value="SUMF_sf"/>
</dbReference>
<evidence type="ECO:0000313" key="4">
    <source>
        <dbReference type="EMBL" id="QTX10694.1"/>
    </source>
</evidence>
<dbReference type="SUPFAM" id="SSF56436">
    <property type="entry name" value="C-type lectin-like"/>
    <property type="match status" value="1"/>
</dbReference>
<gene>
    <name evidence="3" type="ORF">J1836_01710</name>
    <name evidence="4" type="ORF">J1836_019360</name>
</gene>
<sequence length="293" mass="33565">MDYRNHLSPPQFPTTWASAWGEDCHGLWMTLTYQGASLTFRWIIPGTFMMGSPDGSKKDEPAEKGRANWEDQHKVTLEEGFWLADIPVTQAFWQAVNGDNPSYFKDDDSLPVENVSWDDVQAFIQKLNQLHPDLTVRLPWEAEWEYACRAGTTTAFHFGDEIDASKANYRGVWEVKDIKSYENDKEWGKDALKKTTPVKSYLPNSWGLYDMHGNVWEWCQDEWQEHLGSESVTLSPSTLGRGGGVREPPEGEQGRRVVRGGSWSSVGRYCRSAYRYRHAPDDRFDIDGCRLAL</sequence>
<geneLocation type="plasmid" evidence="3">
    <name>pTfr446</name>
</geneLocation>